<keyword evidence="1" id="KW-0732">Signal</keyword>
<dbReference type="InterPro" id="IPR036866">
    <property type="entry name" value="RibonucZ/Hydroxyglut_hydro"/>
</dbReference>
<feature type="chain" id="PRO_5018150649" evidence="1">
    <location>
        <begin position="19"/>
        <end position="283"/>
    </location>
</feature>
<dbReference type="AlphaFoldDB" id="A0A3N4VQN7"/>
<dbReference type="PANTHER" id="PTHR42951:SF14">
    <property type="entry name" value="METALLO-BETA-LACTAMASE SUPERFAMILY PROTEIN"/>
    <property type="match status" value="1"/>
</dbReference>
<feature type="signal peptide" evidence="1">
    <location>
        <begin position="1"/>
        <end position="18"/>
    </location>
</feature>
<keyword evidence="4" id="KW-1185">Reference proteome</keyword>
<accession>A0A3N4VQN7</accession>
<evidence type="ECO:0000313" key="3">
    <source>
        <dbReference type="EMBL" id="RPE83883.1"/>
    </source>
</evidence>
<dbReference type="OrthoDB" id="8441428at2"/>
<organism evidence="3 4">
    <name type="scientific">Vespertiliibacter pulmonis</name>
    <dbReference type="NCBI Taxonomy" id="1443036"/>
    <lineage>
        <taxon>Bacteria</taxon>
        <taxon>Pseudomonadati</taxon>
        <taxon>Pseudomonadota</taxon>
        <taxon>Gammaproteobacteria</taxon>
        <taxon>Pasteurellales</taxon>
        <taxon>Pasteurellaceae</taxon>
        <taxon>Vespertiliibacter</taxon>
    </lineage>
</organism>
<evidence type="ECO:0000313" key="4">
    <source>
        <dbReference type="Proteomes" id="UP000281691"/>
    </source>
</evidence>
<dbReference type="Pfam" id="PF00753">
    <property type="entry name" value="Lactamase_B"/>
    <property type="match status" value="1"/>
</dbReference>
<dbReference type="Proteomes" id="UP000281691">
    <property type="component" value="Unassembled WGS sequence"/>
</dbReference>
<reference evidence="3 4" key="1">
    <citation type="submission" date="2018-11" db="EMBL/GenBank/DDBJ databases">
        <title>Genomic Encyclopedia of Type Strains, Phase IV (KMG-IV): sequencing the most valuable type-strain genomes for metagenomic binning, comparative biology and taxonomic classification.</title>
        <authorList>
            <person name="Goeker M."/>
        </authorList>
    </citation>
    <scope>NUCLEOTIDE SEQUENCE [LARGE SCALE GENOMIC DNA]</scope>
    <source>
        <strain evidence="3 4">DSM 27238</strain>
    </source>
</reference>
<dbReference type="InterPro" id="IPR001279">
    <property type="entry name" value="Metallo-B-lactamas"/>
</dbReference>
<dbReference type="EMBL" id="RKQP01000002">
    <property type="protein sequence ID" value="RPE83883.1"/>
    <property type="molecule type" value="Genomic_DNA"/>
</dbReference>
<dbReference type="InterPro" id="IPR050855">
    <property type="entry name" value="NDM-1-like"/>
</dbReference>
<feature type="domain" description="Metallo-beta-lactamase" evidence="2">
    <location>
        <begin position="33"/>
        <end position="218"/>
    </location>
</feature>
<evidence type="ECO:0000256" key="1">
    <source>
        <dbReference type="SAM" id="SignalP"/>
    </source>
</evidence>
<keyword evidence="3" id="KW-0378">Hydrolase</keyword>
<name>A0A3N4VQN7_9PAST</name>
<dbReference type="GO" id="GO:0016787">
    <property type="term" value="F:hydrolase activity"/>
    <property type="evidence" value="ECO:0007669"/>
    <property type="project" value="UniProtKB-KW"/>
</dbReference>
<dbReference type="SUPFAM" id="SSF56281">
    <property type="entry name" value="Metallo-hydrolase/oxidoreductase"/>
    <property type="match status" value="1"/>
</dbReference>
<evidence type="ECO:0000259" key="2">
    <source>
        <dbReference type="SMART" id="SM00849"/>
    </source>
</evidence>
<dbReference type="CDD" id="cd07739">
    <property type="entry name" value="metallo-hydrolase-like_MBL-fold"/>
    <property type="match status" value="1"/>
</dbReference>
<comment type="caution">
    <text evidence="3">The sequence shown here is derived from an EMBL/GenBank/DDBJ whole genome shotgun (WGS) entry which is preliminary data.</text>
</comment>
<protein>
    <submittedName>
        <fullName evidence="3">Glyoxylase-like metal-dependent hydrolase (Beta-lactamase superfamily II)</fullName>
    </submittedName>
</protein>
<sequence>MKFKTLLFSTLFAMSTQAKLNLQIYNADTNSFSVNSTLITGEKEAIVIDSGFTRADALRIASNVLDSGKTLKVIFISQADPDYYFGAEMLKQIFPDAKLVSTPAVVAEIKHKLAAKLAFWSEKMGNNAPKNSIIPEILASDQLSIEGEIIEIRGTKGILANRPYLWIPSLKTITGNVSVYGNMHVWTADSQSKIERDAWIAQLDEMKALKPKRVIPGHMAKNTLLTVEAITFTKHYLQMFEKALAKGKNSQQVIQYMEKYYPNLPDKSSLDLGAKVNKGEMKW</sequence>
<dbReference type="SMART" id="SM00849">
    <property type="entry name" value="Lactamase_B"/>
    <property type="match status" value="1"/>
</dbReference>
<gene>
    <name evidence="3" type="ORF">EDC46_1088</name>
</gene>
<proteinExistence type="predicted"/>
<dbReference type="Gene3D" id="3.60.15.10">
    <property type="entry name" value="Ribonuclease Z/Hydroxyacylglutathione hydrolase-like"/>
    <property type="match status" value="1"/>
</dbReference>
<dbReference type="PANTHER" id="PTHR42951">
    <property type="entry name" value="METALLO-BETA-LACTAMASE DOMAIN-CONTAINING"/>
    <property type="match status" value="1"/>
</dbReference>